<keyword evidence="2" id="KW-1185">Reference proteome</keyword>
<protein>
    <recommendedName>
        <fullName evidence="3">DUF1803 domain-containing protein</fullName>
    </recommendedName>
</protein>
<dbReference type="AlphaFoldDB" id="A0A1T4M895"/>
<dbReference type="InterPro" id="IPR014924">
    <property type="entry name" value="DUF1803"/>
</dbReference>
<dbReference type="Pfam" id="PF08820">
    <property type="entry name" value="DUF1803"/>
    <property type="match status" value="1"/>
</dbReference>
<evidence type="ECO:0000313" key="2">
    <source>
        <dbReference type="Proteomes" id="UP000190328"/>
    </source>
</evidence>
<sequence>MKIYYPKNEKKVWKKLIATPLFEQVFAYLLSHENVILRELKQKFPEKNFEKLLDEMITLGIVIRENRRYRVGVQLLEELPKFDVVEHDFLQGYTQEEVSCGWHLFLQTIEFDVETPLFVKNFTPLALALEKLPLAQELLDEKSQLHFCSFSTIGLDKGTISDYFQKLSENSRLSGEEMEIYSLLGDVNPSYAMRAFSIYLLKFLENTSLEKRREDIFLDALVHFNVLRQKKTTYFLNVPFYQKECGQEVLGLLKENFPEVTRIEDFLKLSEYFARYSQKIKENFISLERKDEK</sequence>
<proteinExistence type="predicted"/>
<gene>
    <name evidence="1" type="ORF">SAMN02745116_00989</name>
</gene>
<organism evidence="1 2">
    <name type="scientific">Pilibacter termitis</name>
    <dbReference type="NCBI Taxonomy" id="263852"/>
    <lineage>
        <taxon>Bacteria</taxon>
        <taxon>Bacillati</taxon>
        <taxon>Bacillota</taxon>
        <taxon>Bacilli</taxon>
        <taxon>Lactobacillales</taxon>
        <taxon>Enterococcaceae</taxon>
        <taxon>Pilibacter</taxon>
    </lineage>
</organism>
<reference evidence="1 2" key="1">
    <citation type="submission" date="2017-02" db="EMBL/GenBank/DDBJ databases">
        <authorList>
            <person name="Peterson S.W."/>
        </authorList>
    </citation>
    <scope>NUCLEOTIDE SEQUENCE [LARGE SCALE GENOMIC DNA]</scope>
    <source>
        <strain evidence="1 2">ATCC BAA-1030</strain>
    </source>
</reference>
<dbReference type="RefSeq" id="WP_078806914.1">
    <property type="nucleotide sequence ID" value="NZ_FUXI01000008.1"/>
</dbReference>
<evidence type="ECO:0008006" key="3">
    <source>
        <dbReference type="Google" id="ProtNLM"/>
    </source>
</evidence>
<dbReference type="STRING" id="263852.SAMN02745116_00989"/>
<dbReference type="EMBL" id="FUXI01000008">
    <property type="protein sequence ID" value="SJZ63008.1"/>
    <property type="molecule type" value="Genomic_DNA"/>
</dbReference>
<dbReference type="Proteomes" id="UP000190328">
    <property type="component" value="Unassembled WGS sequence"/>
</dbReference>
<accession>A0A1T4M895</accession>
<name>A0A1T4M895_9ENTE</name>
<evidence type="ECO:0000313" key="1">
    <source>
        <dbReference type="EMBL" id="SJZ63008.1"/>
    </source>
</evidence>
<dbReference type="OrthoDB" id="2194666at2"/>